<accession>A0AAD5V588</accession>
<keyword evidence="6 8" id="KW-0503">Monooxygenase</keyword>
<evidence type="ECO:0000256" key="8">
    <source>
        <dbReference type="RuleBase" id="RU000461"/>
    </source>
</evidence>
<dbReference type="InterPro" id="IPR002401">
    <property type="entry name" value="Cyt_P450_E_grp-I"/>
</dbReference>
<keyword evidence="5 7" id="KW-0408">Iron</keyword>
<evidence type="ECO:0000256" key="2">
    <source>
        <dbReference type="ARBA" id="ARBA00022617"/>
    </source>
</evidence>
<evidence type="ECO:0000256" key="7">
    <source>
        <dbReference type="PIRSR" id="PIRSR602401-1"/>
    </source>
</evidence>
<dbReference type="GO" id="GO:0016705">
    <property type="term" value="F:oxidoreductase activity, acting on paired donors, with incorporation or reduction of molecular oxygen"/>
    <property type="evidence" value="ECO:0007669"/>
    <property type="project" value="InterPro"/>
</dbReference>
<sequence length="519" mass="58346">MIVSSLSVEVCVAFAIIFVASRVHKVVSALQLLNYTPGMRVPFSPVSLVGAIIPTVWWNPGLHWEWLWRKTAYMNREHELISVIPFLHGIPSYYACSVNVLKQVTNAERQMEKPRDVMIPLLTWGENLISANDEVWKRHRRVVGPAFSPNLYALVVKETISTYREMVSSEGWMADAENLVPNFNEIPKKLALIIISRCGFGLPASWADESNPDNPSYGKTLGIVSDTTIPRLIIPNWAYKLPIKSLQNIDHTWRKLAIDMDEFVVRRNEELSEASIGSQKHGDDIFTRLVSAMDEDSKIGLNKSEVIGNTFALMFAGHETTAHVLSATFGFLAVYQDQQNKGLAEVLEVIGKDRDPEVDDLSRMPHLLACFHEALRIFPAGVVLFRDIVEDIPIHLTRPKEQVVCLRKGSRLLVDMVGVHHDPQTFPDPETFKPSRWYGVPETAVSMFGLGPRACIGRKFALTEAVCFLAIFLRDWKIDVALNPGETREQYKERVMMNAAKVGLSFGVGTIPVKVTKRA</sequence>
<evidence type="ECO:0000313" key="10">
    <source>
        <dbReference type="Proteomes" id="UP001212997"/>
    </source>
</evidence>
<keyword evidence="3 7" id="KW-0479">Metal-binding</keyword>
<dbReference type="PRINTS" id="PR00385">
    <property type="entry name" value="P450"/>
</dbReference>
<evidence type="ECO:0000256" key="4">
    <source>
        <dbReference type="ARBA" id="ARBA00023002"/>
    </source>
</evidence>
<dbReference type="EMBL" id="JANAWD010000124">
    <property type="protein sequence ID" value="KAJ3486341.1"/>
    <property type="molecule type" value="Genomic_DNA"/>
</dbReference>
<comment type="cofactor">
    <cofactor evidence="7">
        <name>heme</name>
        <dbReference type="ChEBI" id="CHEBI:30413"/>
    </cofactor>
</comment>
<dbReference type="PANTHER" id="PTHR24291:SF50">
    <property type="entry name" value="BIFUNCTIONAL ALBAFLAVENONE MONOOXYGENASE_TERPENE SYNTHASE"/>
    <property type="match status" value="1"/>
</dbReference>
<proteinExistence type="inferred from homology"/>
<name>A0AAD5V588_9APHY</name>
<feature type="binding site" description="axial binding residue" evidence="7">
    <location>
        <position position="455"/>
    </location>
    <ligand>
        <name>heme</name>
        <dbReference type="ChEBI" id="CHEBI:30413"/>
    </ligand>
    <ligandPart>
        <name>Fe</name>
        <dbReference type="ChEBI" id="CHEBI:18248"/>
    </ligandPart>
</feature>
<reference evidence="9" key="1">
    <citation type="submission" date="2022-07" db="EMBL/GenBank/DDBJ databases">
        <title>Genome Sequence of Physisporinus lineatus.</title>
        <authorList>
            <person name="Buettner E."/>
        </authorList>
    </citation>
    <scope>NUCLEOTIDE SEQUENCE</scope>
    <source>
        <strain evidence="9">VT162</strain>
    </source>
</reference>
<dbReference type="InterPro" id="IPR050196">
    <property type="entry name" value="Cytochrome_P450_Monoox"/>
</dbReference>
<gene>
    <name evidence="9" type="ORF">NLI96_g4314</name>
</gene>
<comment type="similarity">
    <text evidence="1 8">Belongs to the cytochrome P450 family.</text>
</comment>
<evidence type="ECO:0000256" key="3">
    <source>
        <dbReference type="ARBA" id="ARBA00022723"/>
    </source>
</evidence>
<evidence type="ECO:0000313" key="9">
    <source>
        <dbReference type="EMBL" id="KAJ3486341.1"/>
    </source>
</evidence>
<dbReference type="Pfam" id="PF00067">
    <property type="entry name" value="p450"/>
    <property type="match status" value="1"/>
</dbReference>
<keyword evidence="2 7" id="KW-0349">Heme</keyword>
<keyword evidence="10" id="KW-1185">Reference proteome</keyword>
<dbReference type="InterPro" id="IPR001128">
    <property type="entry name" value="Cyt_P450"/>
</dbReference>
<dbReference type="AlphaFoldDB" id="A0AAD5V588"/>
<dbReference type="SUPFAM" id="SSF48264">
    <property type="entry name" value="Cytochrome P450"/>
    <property type="match status" value="1"/>
</dbReference>
<dbReference type="Gene3D" id="1.10.630.10">
    <property type="entry name" value="Cytochrome P450"/>
    <property type="match status" value="1"/>
</dbReference>
<dbReference type="PRINTS" id="PR00463">
    <property type="entry name" value="EP450I"/>
</dbReference>
<evidence type="ECO:0000256" key="1">
    <source>
        <dbReference type="ARBA" id="ARBA00010617"/>
    </source>
</evidence>
<dbReference type="InterPro" id="IPR036396">
    <property type="entry name" value="Cyt_P450_sf"/>
</dbReference>
<dbReference type="GO" id="GO:0005506">
    <property type="term" value="F:iron ion binding"/>
    <property type="evidence" value="ECO:0007669"/>
    <property type="project" value="InterPro"/>
</dbReference>
<dbReference type="Proteomes" id="UP001212997">
    <property type="component" value="Unassembled WGS sequence"/>
</dbReference>
<evidence type="ECO:0008006" key="11">
    <source>
        <dbReference type="Google" id="ProtNLM"/>
    </source>
</evidence>
<comment type="caution">
    <text evidence="9">The sequence shown here is derived from an EMBL/GenBank/DDBJ whole genome shotgun (WGS) entry which is preliminary data.</text>
</comment>
<dbReference type="InterPro" id="IPR017972">
    <property type="entry name" value="Cyt_P450_CS"/>
</dbReference>
<protein>
    <recommendedName>
        <fullName evidence="11">Cytochrome P450</fullName>
    </recommendedName>
</protein>
<evidence type="ECO:0000256" key="5">
    <source>
        <dbReference type="ARBA" id="ARBA00023004"/>
    </source>
</evidence>
<keyword evidence="4 8" id="KW-0560">Oxidoreductase</keyword>
<dbReference type="GO" id="GO:0020037">
    <property type="term" value="F:heme binding"/>
    <property type="evidence" value="ECO:0007669"/>
    <property type="project" value="InterPro"/>
</dbReference>
<dbReference type="PANTHER" id="PTHR24291">
    <property type="entry name" value="CYTOCHROME P450 FAMILY 4"/>
    <property type="match status" value="1"/>
</dbReference>
<dbReference type="GO" id="GO:0004497">
    <property type="term" value="F:monooxygenase activity"/>
    <property type="evidence" value="ECO:0007669"/>
    <property type="project" value="UniProtKB-KW"/>
</dbReference>
<dbReference type="PROSITE" id="PS00086">
    <property type="entry name" value="CYTOCHROME_P450"/>
    <property type="match status" value="1"/>
</dbReference>
<evidence type="ECO:0000256" key="6">
    <source>
        <dbReference type="ARBA" id="ARBA00023033"/>
    </source>
</evidence>
<organism evidence="9 10">
    <name type="scientific">Meripilus lineatus</name>
    <dbReference type="NCBI Taxonomy" id="2056292"/>
    <lineage>
        <taxon>Eukaryota</taxon>
        <taxon>Fungi</taxon>
        <taxon>Dikarya</taxon>
        <taxon>Basidiomycota</taxon>
        <taxon>Agaricomycotina</taxon>
        <taxon>Agaricomycetes</taxon>
        <taxon>Polyporales</taxon>
        <taxon>Meripilaceae</taxon>
        <taxon>Meripilus</taxon>
    </lineage>
</organism>